<accession>A0ABV6C8R6</accession>
<dbReference type="PANTHER" id="PTHR11439">
    <property type="entry name" value="GAG-POL-RELATED RETROTRANSPOSON"/>
    <property type="match status" value="1"/>
</dbReference>
<dbReference type="Proteomes" id="UP001589788">
    <property type="component" value="Unassembled WGS sequence"/>
</dbReference>
<evidence type="ECO:0000313" key="1">
    <source>
        <dbReference type="EMBL" id="MFC0083216.1"/>
    </source>
</evidence>
<dbReference type="EMBL" id="JBHLYQ010000356">
    <property type="protein sequence ID" value="MFC0083216.1"/>
    <property type="molecule type" value="Genomic_DNA"/>
</dbReference>
<keyword evidence="2" id="KW-1185">Reference proteome</keyword>
<evidence type="ECO:0000313" key="2">
    <source>
        <dbReference type="Proteomes" id="UP001589788"/>
    </source>
</evidence>
<comment type="caution">
    <text evidence="1">The sequence shown here is derived from an EMBL/GenBank/DDBJ whole genome shotgun (WGS) entry which is preliminary data.</text>
</comment>
<gene>
    <name evidence="1" type="ORF">ACFFRE_13880</name>
</gene>
<protein>
    <submittedName>
        <fullName evidence="1">Ty1/Copia family ribonuclease HI</fullName>
        <ecNumber evidence="1">2.7.7.49</ecNumber>
    </submittedName>
</protein>
<name>A0ABV6C8R6_9ACTN</name>
<proteinExistence type="predicted"/>
<sequence length="121" mass="13328">PVVADSTAESEYIAASEAAKEAVWIRSFVSQLGIVQSSADPALLFCDNTAAVTLAKEPRSHQRTKHILRKFHLLRDLHQRGEVAVIRVATEDNVADPLTKALSQQKHEYHVRAGGLTSSWL</sequence>
<dbReference type="RefSeq" id="WP_377790969.1">
    <property type="nucleotide sequence ID" value="NZ_JBHLYQ010000356.1"/>
</dbReference>
<dbReference type="PANTHER" id="PTHR11439:SF496">
    <property type="entry name" value="RNA-DIRECTED DNA POLYMERASE"/>
    <property type="match status" value="1"/>
</dbReference>
<keyword evidence="1" id="KW-0548">Nucleotidyltransferase</keyword>
<feature type="non-terminal residue" evidence="1">
    <location>
        <position position="1"/>
    </location>
</feature>
<reference evidence="1 2" key="1">
    <citation type="submission" date="2024-09" db="EMBL/GenBank/DDBJ databases">
        <authorList>
            <person name="Sun Q."/>
            <person name="Mori K."/>
        </authorList>
    </citation>
    <scope>NUCLEOTIDE SEQUENCE [LARGE SCALE GENOMIC DNA]</scope>
    <source>
        <strain evidence="1 2">JCM 15389</strain>
    </source>
</reference>
<dbReference type="CDD" id="cd09272">
    <property type="entry name" value="RNase_HI_RT_Ty1"/>
    <property type="match status" value="1"/>
</dbReference>
<dbReference type="EC" id="2.7.7.49" evidence="1"/>
<organism evidence="1 2">
    <name type="scientific">Aciditerrimonas ferrireducens</name>
    <dbReference type="NCBI Taxonomy" id="667306"/>
    <lineage>
        <taxon>Bacteria</taxon>
        <taxon>Bacillati</taxon>
        <taxon>Actinomycetota</taxon>
        <taxon>Acidimicrobiia</taxon>
        <taxon>Acidimicrobiales</taxon>
        <taxon>Acidimicrobiaceae</taxon>
        <taxon>Aciditerrimonas</taxon>
    </lineage>
</organism>
<dbReference type="GO" id="GO:0003964">
    <property type="term" value="F:RNA-directed DNA polymerase activity"/>
    <property type="evidence" value="ECO:0007669"/>
    <property type="project" value="UniProtKB-EC"/>
</dbReference>
<keyword evidence="1" id="KW-0808">Transferase</keyword>